<evidence type="ECO:0000313" key="1">
    <source>
        <dbReference type="EMBL" id="SUZ67063.1"/>
    </source>
</evidence>
<dbReference type="PROSITE" id="PS51257">
    <property type="entry name" value="PROKAR_LIPOPROTEIN"/>
    <property type="match status" value="1"/>
</dbReference>
<evidence type="ECO:0008006" key="2">
    <source>
        <dbReference type="Google" id="ProtNLM"/>
    </source>
</evidence>
<name>A0A381PNM0_9ZZZZ</name>
<protein>
    <recommendedName>
        <fullName evidence="2">DUF4440 domain-containing protein</fullName>
    </recommendedName>
</protein>
<dbReference type="EMBL" id="UINC01001002">
    <property type="protein sequence ID" value="SUZ67063.1"/>
    <property type="molecule type" value="Genomic_DNA"/>
</dbReference>
<reference evidence="1" key="1">
    <citation type="submission" date="2018-05" db="EMBL/GenBank/DDBJ databases">
        <authorList>
            <person name="Lanie J.A."/>
            <person name="Ng W.-L."/>
            <person name="Kazmierczak K.M."/>
            <person name="Andrzejewski T.M."/>
            <person name="Davidsen T.M."/>
            <person name="Wayne K.J."/>
            <person name="Tettelin H."/>
            <person name="Glass J.I."/>
            <person name="Rusch D."/>
            <person name="Podicherti R."/>
            <person name="Tsui H.-C.T."/>
            <person name="Winkler M.E."/>
        </authorList>
    </citation>
    <scope>NUCLEOTIDE SEQUENCE</scope>
</reference>
<gene>
    <name evidence="1" type="ORF">METZ01_LOCUS19917</name>
</gene>
<proteinExistence type="predicted"/>
<dbReference type="Gene3D" id="3.10.450.50">
    <property type="match status" value="1"/>
</dbReference>
<sequence>MPFRIPIMLVLLGALGACQPANNDDESSVDLTPSNDLSAFAPTDLQRAEILATVQGVFDALGGDAGKLSAVMMPDVTMRSNSVEEDGTVASSTSTVEGLRDRIISSGSTMVERMFDSKVMVSGPIATVWTPYDFYTGGEFSHCGIDVVTLLHTQEGWRIMSLDWSRQQPPDCQLHPDGPPQGS</sequence>
<organism evidence="1">
    <name type="scientific">marine metagenome</name>
    <dbReference type="NCBI Taxonomy" id="408172"/>
    <lineage>
        <taxon>unclassified sequences</taxon>
        <taxon>metagenomes</taxon>
        <taxon>ecological metagenomes</taxon>
    </lineage>
</organism>
<dbReference type="InterPro" id="IPR032710">
    <property type="entry name" value="NTF2-like_dom_sf"/>
</dbReference>
<dbReference type="AlphaFoldDB" id="A0A381PNM0"/>
<accession>A0A381PNM0</accession>
<dbReference type="SUPFAM" id="SSF54427">
    <property type="entry name" value="NTF2-like"/>
    <property type="match status" value="1"/>
</dbReference>